<dbReference type="Pfam" id="PF07732">
    <property type="entry name" value="Cu-oxidase_3"/>
    <property type="match status" value="1"/>
</dbReference>
<evidence type="ECO:0000259" key="8">
    <source>
        <dbReference type="Pfam" id="PF24626"/>
    </source>
</evidence>
<feature type="domain" description="Plastocyanin-like" evidence="6">
    <location>
        <begin position="600"/>
        <end position="726"/>
    </location>
</feature>
<feature type="domain" description="Tf2-1-like SH3-like" evidence="8">
    <location>
        <begin position="35"/>
        <end position="98"/>
    </location>
</feature>
<dbReference type="InterPro" id="IPR023780">
    <property type="entry name" value="Chromo_domain"/>
</dbReference>
<dbReference type="Pfam" id="PF07731">
    <property type="entry name" value="Cu-oxidase_2"/>
    <property type="match status" value="1"/>
</dbReference>
<comment type="similarity">
    <text evidence="1">Belongs to the multicopper oxidase family.</text>
</comment>
<evidence type="ECO:0000259" key="5">
    <source>
        <dbReference type="Pfam" id="PF00394"/>
    </source>
</evidence>
<accession>A0A1U7UV51</accession>
<dbReference type="PANTHER" id="PTHR11709">
    <property type="entry name" value="MULTI-COPPER OXIDASE"/>
    <property type="match status" value="1"/>
</dbReference>
<dbReference type="STRING" id="4096.A0A1U7UV51"/>
<dbReference type="OrthoDB" id="2121828at2759"/>
<protein>
    <submittedName>
        <fullName evidence="10">Monocopper oxidase-like protein SKU5</fullName>
    </submittedName>
</protein>
<feature type="domain" description="Plastocyanin-like" evidence="7">
    <location>
        <begin position="230"/>
        <end position="341"/>
    </location>
</feature>
<feature type="domain" description="Plastocyanin-like" evidence="5">
    <location>
        <begin position="356"/>
        <end position="506"/>
    </location>
</feature>
<evidence type="ECO:0000259" key="4">
    <source>
        <dbReference type="Pfam" id="PF00385"/>
    </source>
</evidence>
<dbReference type="SUPFAM" id="SSF49503">
    <property type="entry name" value="Cupredoxins"/>
    <property type="match status" value="3"/>
</dbReference>
<reference evidence="10" key="2">
    <citation type="submission" date="2025-08" db="UniProtKB">
        <authorList>
            <consortium name="RefSeq"/>
        </authorList>
    </citation>
    <scope>IDENTIFICATION</scope>
    <source>
        <tissue evidence="10">Leaf</tissue>
    </source>
</reference>
<keyword evidence="3" id="KW-0472">Membrane</keyword>
<organism evidence="9 10">
    <name type="scientific">Nicotiana sylvestris</name>
    <name type="common">Wood tobacco</name>
    <name type="synonym">South American tobacco</name>
    <dbReference type="NCBI Taxonomy" id="4096"/>
    <lineage>
        <taxon>Eukaryota</taxon>
        <taxon>Viridiplantae</taxon>
        <taxon>Streptophyta</taxon>
        <taxon>Embryophyta</taxon>
        <taxon>Tracheophyta</taxon>
        <taxon>Spermatophyta</taxon>
        <taxon>Magnoliopsida</taxon>
        <taxon>eudicotyledons</taxon>
        <taxon>Gunneridae</taxon>
        <taxon>Pentapetalae</taxon>
        <taxon>asterids</taxon>
        <taxon>lamiids</taxon>
        <taxon>Solanales</taxon>
        <taxon>Solanaceae</taxon>
        <taxon>Nicotianoideae</taxon>
        <taxon>Nicotianeae</taxon>
        <taxon>Nicotiana</taxon>
    </lineage>
</organism>
<keyword evidence="3" id="KW-1133">Transmembrane helix</keyword>
<evidence type="ECO:0000259" key="6">
    <source>
        <dbReference type="Pfam" id="PF07731"/>
    </source>
</evidence>
<dbReference type="RefSeq" id="XP_009759912.1">
    <property type="nucleotide sequence ID" value="XM_009761610.1"/>
</dbReference>
<keyword evidence="9" id="KW-1185">Reference proteome</keyword>
<keyword evidence="2" id="KW-0325">Glycoprotein</keyword>
<keyword evidence="3" id="KW-0812">Transmembrane</keyword>
<feature type="domain" description="Chromo" evidence="4">
    <location>
        <begin position="125"/>
        <end position="172"/>
    </location>
</feature>
<dbReference type="GO" id="GO:0016491">
    <property type="term" value="F:oxidoreductase activity"/>
    <property type="evidence" value="ECO:0007669"/>
    <property type="project" value="InterPro"/>
</dbReference>
<reference evidence="9" key="1">
    <citation type="journal article" date="2013" name="Genome Biol.">
        <title>Reference genomes and transcriptomes of Nicotiana sylvestris and Nicotiana tomentosiformis.</title>
        <authorList>
            <person name="Sierro N."/>
            <person name="Battey J.N."/>
            <person name="Ouadi S."/>
            <person name="Bovet L."/>
            <person name="Goepfert S."/>
            <person name="Bakaher N."/>
            <person name="Peitsch M.C."/>
            <person name="Ivanov N.V."/>
        </authorList>
    </citation>
    <scope>NUCLEOTIDE SEQUENCE [LARGE SCALE GENOMIC DNA]</scope>
</reference>
<dbReference type="Pfam" id="PF00394">
    <property type="entry name" value="Cu-oxidase"/>
    <property type="match status" value="1"/>
</dbReference>
<dbReference type="Proteomes" id="UP000189701">
    <property type="component" value="Unplaced"/>
</dbReference>
<evidence type="ECO:0000256" key="2">
    <source>
        <dbReference type="ARBA" id="ARBA00023180"/>
    </source>
</evidence>
<evidence type="ECO:0000256" key="1">
    <source>
        <dbReference type="ARBA" id="ARBA00010609"/>
    </source>
</evidence>
<dbReference type="InterPro" id="IPR056924">
    <property type="entry name" value="SH3_Tf2-1"/>
</dbReference>
<dbReference type="GO" id="GO:0005507">
    <property type="term" value="F:copper ion binding"/>
    <property type="evidence" value="ECO:0007669"/>
    <property type="project" value="InterPro"/>
</dbReference>
<dbReference type="InterPro" id="IPR011707">
    <property type="entry name" value="Cu-oxidase-like_N"/>
</dbReference>
<sequence>MEKVNFIQRHLKTAQSHQKSYSDVRRRDLEFQVDDWVFLTVSPMKGVMRFWKKGKLIPRYIGPYRILRTIKQVAYELELPQELVVVHPLFHVSMLKKFMGDPSRVVPTEIIGVKDSRSYEEIPVAILDRQIRKLRTKEIASVKVLWRNQKVEEATWEAEEDMKSRYPYLFEEQKENLEVSPEVALIALLRSKYAAYVMKGLFVYVILLVVLLSGVTCTEIYHEWIVSIDTTINPLSSPQSVITINGMFPGPLINATTNDIVNVNVFNNMDESLLITWNGIQQRLNSWQDGVSGTNCAIEPGTNWTYVFQAKDQIGTFTYFPSINFQKVAGGYGPIRVNNRNVIAVPFPKPEAEFDLLIGDWFSTDYKSLRSSVQDRESSQLFDVPDAILMNGKGPYELSISKGRESFTVSKGMTYRFRISNVGTVMSFNFRIQNHKMVLVETEGSYTNQITLDSLDVHVGQSYSVLVTADQNEADYFMVANPKMYKSNESSGSKSLEGIGILHYANSLTTVSGPLPSGPDPFDIEFSVNQAKSITWNLTTGAARPNPQGTFNVSNVTLTQTFILHGSKGEINGWPRYVVNNVSYLTPETPLKLADYFVNGSGVYQLDRFPTHSVNDAAAYGVSVVSGIHKGWLEIVFKNDLDVMDSWHLDGFGFYVVGFGNGDWTPAARETYNIFNPVVRSTVQVYPGRWTAVYVFLDNPGMWNLRSQHLKNWYLGQELFIRVFDDNPNPAKERQPPQNLLLCGMFESSLSPVPSPAPAPQAGW</sequence>
<gene>
    <name evidence="10" type="primary">LOC104212380</name>
</gene>
<evidence type="ECO:0000313" key="9">
    <source>
        <dbReference type="Proteomes" id="UP000189701"/>
    </source>
</evidence>
<evidence type="ECO:0000259" key="7">
    <source>
        <dbReference type="Pfam" id="PF07732"/>
    </source>
</evidence>
<dbReference type="InterPro" id="IPR001117">
    <property type="entry name" value="Cu-oxidase_2nd"/>
</dbReference>
<dbReference type="InterPro" id="IPR045087">
    <property type="entry name" value="Cu-oxidase_fam"/>
</dbReference>
<evidence type="ECO:0000256" key="3">
    <source>
        <dbReference type="SAM" id="Phobius"/>
    </source>
</evidence>
<dbReference type="Pfam" id="PF00385">
    <property type="entry name" value="Chromo"/>
    <property type="match status" value="1"/>
</dbReference>
<dbReference type="GO" id="GO:0005886">
    <property type="term" value="C:plasma membrane"/>
    <property type="evidence" value="ECO:0007669"/>
    <property type="project" value="TreeGrafter"/>
</dbReference>
<name>A0A1U7UV51_NICSY</name>
<dbReference type="PANTHER" id="PTHR11709:SF311">
    <property type="entry name" value="MONOCOPPER OXIDASE-LIKE PROTEIN SKU5"/>
    <property type="match status" value="1"/>
</dbReference>
<dbReference type="eggNOG" id="KOG1263">
    <property type="taxonomic scope" value="Eukaryota"/>
</dbReference>
<dbReference type="Pfam" id="PF24626">
    <property type="entry name" value="SH3_Tf2-1"/>
    <property type="match status" value="1"/>
</dbReference>
<dbReference type="eggNOG" id="KOG0017">
    <property type="taxonomic scope" value="Eukaryota"/>
</dbReference>
<dbReference type="AlphaFoldDB" id="A0A1U7UV51"/>
<evidence type="ECO:0000313" key="10">
    <source>
        <dbReference type="RefSeq" id="XP_009759912.1"/>
    </source>
</evidence>
<feature type="transmembrane region" description="Helical" evidence="3">
    <location>
        <begin position="193"/>
        <end position="215"/>
    </location>
</feature>
<dbReference type="Gene3D" id="2.60.40.420">
    <property type="entry name" value="Cupredoxins - blue copper proteins"/>
    <property type="match status" value="3"/>
</dbReference>
<dbReference type="InterPro" id="IPR011706">
    <property type="entry name" value="Cu-oxidase_C"/>
</dbReference>
<dbReference type="KEGG" id="nsy:104212380"/>
<proteinExistence type="inferred from homology"/>
<dbReference type="GeneID" id="104212380"/>
<dbReference type="InterPro" id="IPR008972">
    <property type="entry name" value="Cupredoxin"/>
</dbReference>